<dbReference type="SUPFAM" id="SSF117281">
    <property type="entry name" value="Kelch motif"/>
    <property type="match status" value="1"/>
</dbReference>
<keyword evidence="1" id="KW-0880">Kelch repeat</keyword>
<comment type="caution">
    <text evidence="3">The sequence shown here is derived from an EMBL/GenBank/DDBJ whole genome shotgun (WGS) entry which is preliminary data.</text>
</comment>
<dbReference type="InterPro" id="IPR006652">
    <property type="entry name" value="Kelch_1"/>
</dbReference>
<reference evidence="3 4" key="1">
    <citation type="journal article" date="2013" name="Curr. Biol.">
        <title>The Genome of the Foraminiferan Reticulomyxa filosa.</title>
        <authorList>
            <person name="Glockner G."/>
            <person name="Hulsmann N."/>
            <person name="Schleicher M."/>
            <person name="Noegel A.A."/>
            <person name="Eichinger L."/>
            <person name="Gallinger C."/>
            <person name="Pawlowski J."/>
            <person name="Sierra R."/>
            <person name="Euteneuer U."/>
            <person name="Pillet L."/>
            <person name="Moustafa A."/>
            <person name="Platzer M."/>
            <person name="Groth M."/>
            <person name="Szafranski K."/>
            <person name="Schliwa M."/>
        </authorList>
    </citation>
    <scope>NUCLEOTIDE SEQUENCE [LARGE SCALE GENOMIC DNA]</scope>
</reference>
<dbReference type="PANTHER" id="PTHR46093:SF18">
    <property type="entry name" value="FIBRONECTIN TYPE-III DOMAIN-CONTAINING PROTEIN"/>
    <property type="match status" value="1"/>
</dbReference>
<dbReference type="InterPro" id="IPR015915">
    <property type="entry name" value="Kelch-typ_b-propeller"/>
</dbReference>
<evidence type="ECO:0000313" key="4">
    <source>
        <dbReference type="Proteomes" id="UP000023152"/>
    </source>
</evidence>
<dbReference type="PANTHER" id="PTHR46093">
    <property type="entry name" value="ACYL-COA-BINDING DOMAIN-CONTAINING PROTEIN 5"/>
    <property type="match status" value="1"/>
</dbReference>
<evidence type="ECO:0000256" key="1">
    <source>
        <dbReference type="ARBA" id="ARBA00022441"/>
    </source>
</evidence>
<dbReference type="EMBL" id="ASPP01007580">
    <property type="protein sequence ID" value="ETO26892.1"/>
    <property type="molecule type" value="Genomic_DNA"/>
</dbReference>
<proteinExistence type="predicted"/>
<keyword evidence="2" id="KW-0677">Repeat</keyword>
<keyword evidence="4" id="KW-1185">Reference proteome</keyword>
<sequence>MQLLPCHGRVPCPRSQHYSFITGDLMFVFGGCYATSTLNDLHVLDLNTYVWSRIDYGLSPWQSNVPNSIFRIVPANFRVCPVRLPCYFDPFQKCLYVLFGVELSLMKPDVKEKVSQTVYRYHLLQNRWEQIPACKTDHSNPPPDYIQGTRVIRVGSLLVQVGGTFAKGSKELGIAFALKIPDVHIPWSIERLVWIGVNKNESNKLCPWARIPIVMVQYILSFLKS</sequence>
<evidence type="ECO:0000256" key="2">
    <source>
        <dbReference type="ARBA" id="ARBA00022737"/>
    </source>
</evidence>
<dbReference type="Proteomes" id="UP000023152">
    <property type="component" value="Unassembled WGS sequence"/>
</dbReference>
<protein>
    <submittedName>
        <fullName evidence="3">Uncharacterized protein</fullName>
    </submittedName>
</protein>
<organism evidence="3 4">
    <name type="scientific">Reticulomyxa filosa</name>
    <dbReference type="NCBI Taxonomy" id="46433"/>
    <lineage>
        <taxon>Eukaryota</taxon>
        <taxon>Sar</taxon>
        <taxon>Rhizaria</taxon>
        <taxon>Retaria</taxon>
        <taxon>Foraminifera</taxon>
        <taxon>Monothalamids</taxon>
        <taxon>Reticulomyxidae</taxon>
        <taxon>Reticulomyxa</taxon>
    </lineage>
</organism>
<dbReference type="Gene3D" id="2.120.10.80">
    <property type="entry name" value="Kelch-type beta propeller"/>
    <property type="match status" value="1"/>
</dbReference>
<dbReference type="OrthoDB" id="10251809at2759"/>
<name>X6NNF6_RETFI</name>
<gene>
    <name evidence="3" type="ORF">RFI_10242</name>
</gene>
<dbReference type="Pfam" id="PF01344">
    <property type="entry name" value="Kelch_1"/>
    <property type="match status" value="1"/>
</dbReference>
<accession>X6NNF6</accession>
<evidence type="ECO:0000313" key="3">
    <source>
        <dbReference type="EMBL" id="ETO26892.1"/>
    </source>
</evidence>
<dbReference type="AlphaFoldDB" id="X6NNF6"/>